<gene>
    <name evidence="1" type="ORF">NCTC13760_01796</name>
</gene>
<evidence type="ECO:0000313" key="2">
    <source>
        <dbReference type="Proteomes" id="UP000255352"/>
    </source>
</evidence>
<sequence>MKNTSTHFSTLDQFSELSAEELEMTKGGDTHLLAGLWDWFKRHDPYKQA</sequence>
<dbReference type="EMBL" id="UHFP01000001">
    <property type="protein sequence ID" value="SUN69091.1"/>
    <property type="molecule type" value="Genomic_DNA"/>
</dbReference>
<name>A0A380KPM7_9STRE</name>
<dbReference type="GeneID" id="69903080"/>
<dbReference type="Proteomes" id="UP000255352">
    <property type="component" value="Unassembled WGS sequence"/>
</dbReference>
<accession>A0A380KPM7</accession>
<evidence type="ECO:0000313" key="1">
    <source>
        <dbReference type="EMBL" id="SUN69091.1"/>
    </source>
</evidence>
<protein>
    <submittedName>
        <fullName evidence="1">COMC family</fullName>
    </submittedName>
</protein>
<dbReference type="AlphaFoldDB" id="A0A380KPM7"/>
<reference evidence="1 2" key="1">
    <citation type="submission" date="2018-06" db="EMBL/GenBank/DDBJ databases">
        <authorList>
            <consortium name="Pathogen Informatics"/>
            <person name="Doyle S."/>
        </authorList>
    </citation>
    <scope>NUCLEOTIDE SEQUENCE [LARGE SCALE GENOMIC DNA]</scope>
    <source>
        <strain evidence="1 2">NCTC13760</strain>
    </source>
</reference>
<organism evidence="1 2">
    <name type="scientific">Streptococcus infantarius</name>
    <dbReference type="NCBI Taxonomy" id="102684"/>
    <lineage>
        <taxon>Bacteria</taxon>
        <taxon>Bacillati</taxon>
        <taxon>Bacillota</taxon>
        <taxon>Bacilli</taxon>
        <taxon>Lactobacillales</taxon>
        <taxon>Streptococcaceae</taxon>
        <taxon>Streptococcus</taxon>
    </lineage>
</organism>
<dbReference type="RefSeq" id="WP_006531893.1">
    <property type="nucleotide sequence ID" value="NZ_CABKNK020000004.1"/>
</dbReference>
<proteinExistence type="predicted"/>